<dbReference type="KEGG" id="chiz:HQ393_05530"/>
<dbReference type="PANTHER" id="PTHR37531:SF1">
    <property type="entry name" value="HEME EXPORTER PROTEIN D"/>
    <property type="match status" value="1"/>
</dbReference>
<evidence type="ECO:0000256" key="8">
    <source>
        <dbReference type="ARBA" id="ARBA00022692"/>
    </source>
</evidence>
<accession>A0A7H9BNM7</accession>
<proteinExistence type="inferred from homology"/>
<evidence type="ECO:0000313" key="14">
    <source>
        <dbReference type="Proteomes" id="UP000509597"/>
    </source>
</evidence>
<sequence>MYWQSWSQFFAMGGYGVYVWGSFFVCFLSLCIEGVLLRSARQSVLQQLCRTQMLQALKAKDGQS</sequence>
<evidence type="ECO:0000256" key="7">
    <source>
        <dbReference type="ARBA" id="ARBA00022519"/>
    </source>
</evidence>
<keyword evidence="11 12" id="KW-0472">Membrane</keyword>
<organism evidence="13 14">
    <name type="scientific">Chitinibacter bivalviorum</name>
    <dbReference type="NCBI Taxonomy" id="2739434"/>
    <lineage>
        <taxon>Bacteria</taxon>
        <taxon>Pseudomonadati</taxon>
        <taxon>Pseudomonadota</taxon>
        <taxon>Betaproteobacteria</taxon>
        <taxon>Neisseriales</taxon>
        <taxon>Chitinibacteraceae</taxon>
        <taxon>Chitinibacter</taxon>
    </lineage>
</organism>
<keyword evidence="10 12" id="KW-1133">Transmembrane helix</keyword>
<dbReference type="Proteomes" id="UP000509597">
    <property type="component" value="Chromosome"/>
</dbReference>
<evidence type="ECO:0000256" key="2">
    <source>
        <dbReference type="ARBA" id="ARBA00004377"/>
    </source>
</evidence>
<evidence type="ECO:0000256" key="9">
    <source>
        <dbReference type="ARBA" id="ARBA00022748"/>
    </source>
</evidence>
<dbReference type="NCBIfam" id="TIGR03141">
    <property type="entry name" value="cytochro_ccmD"/>
    <property type="match status" value="1"/>
</dbReference>
<comment type="subcellular location">
    <subcellularLocation>
        <location evidence="2 12">Cell inner membrane</location>
        <topology evidence="2 12">Single-pass membrane protein</topology>
    </subcellularLocation>
</comment>
<dbReference type="PANTHER" id="PTHR37531">
    <property type="entry name" value="HEME EXPORTER PROTEIN D"/>
    <property type="match status" value="1"/>
</dbReference>
<dbReference type="AlphaFoldDB" id="A0A7H9BNM7"/>
<comment type="function">
    <text evidence="1 12">Required for the export of heme to the periplasm for the biogenesis of c-type cytochromes.</text>
</comment>
<dbReference type="EMBL" id="CP058627">
    <property type="protein sequence ID" value="QLG89838.1"/>
    <property type="molecule type" value="Genomic_DNA"/>
</dbReference>
<evidence type="ECO:0000256" key="1">
    <source>
        <dbReference type="ARBA" id="ARBA00002442"/>
    </source>
</evidence>
<keyword evidence="5 12" id="KW-0813">Transport</keyword>
<feature type="transmembrane region" description="Helical" evidence="12">
    <location>
        <begin position="15"/>
        <end position="37"/>
    </location>
</feature>
<protein>
    <recommendedName>
        <fullName evidence="4 12">Heme exporter protein D</fullName>
    </recommendedName>
</protein>
<evidence type="ECO:0000256" key="4">
    <source>
        <dbReference type="ARBA" id="ARBA00016461"/>
    </source>
</evidence>
<dbReference type="GO" id="GO:1903607">
    <property type="term" value="P:cytochrome c biosynthetic process"/>
    <property type="evidence" value="ECO:0007669"/>
    <property type="project" value="TreeGrafter"/>
</dbReference>
<evidence type="ECO:0000256" key="5">
    <source>
        <dbReference type="ARBA" id="ARBA00022448"/>
    </source>
</evidence>
<evidence type="ECO:0000256" key="12">
    <source>
        <dbReference type="RuleBase" id="RU363101"/>
    </source>
</evidence>
<dbReference type="Pfam" id="PF04995">
    <property type="entry name" value="CcmD"/>
    <property type="match status" value="1"/>
</dbReference>
<dbReference type="GO" id="GO:0017004">
    <property type="term" value="P:cytochrome complex assembly"/>
    <property type="evidence" value="ECO:0007669"/>
    <property type="project" value="UniProtKB-KW"/>
</dbReference>
<gene>
    <name evidence="13" type="primary">ccmD</name>
    <name evidence="13" type="ORF">HQ393_05530</name>
</gene>
<comment type="similarity">
    <text evidence="3 12">Belongs to the CcmD/CycX/HelD family.</text>
</comment>
<keyword evidence="9 12" id="KW-0201">Cytochrome c-type biogenesis</keyword>
<reference evidence="13 14" key="1">
    <citation type="submission" date="2020-07" db="EMBL/GenBank/DDBJ databases">
        <title>Complete genome sequence of Chitinibacter sp. 2T18.</title>
        <authorList>
            <person name="Bae J.-W."/>
            <person name="Choi J.-W."/>
        </authorList>
    </citation>
    <scope>NUCLEOTIDE SEQUENCE [LARGE SCALE GENOMIC DNA]</scope>
    <source>
        <strain evidence="13 14">2T18</strain>
    </source>
</reference>
<keyword evidence="14" id="KW-1185">Reference proteome</keyword>
<evidence type="ECO:0000256" key="10">
    <source>
        <dbReference type="ARBA" id="ARBA00022989"/>
    </source>
</evidence>
<dbReference type="InterPro" id="IPR007078">
    <property type="entry name" value="Haem_export_protD_CcmD"/>
</dbReference>
<evidence type="ECO:0000313" key="13">
    <source>
        <dbReference type="EMBL" id="QLG89838.1"/>
    </source>
</evidence>
<evidence type="ECO:0000256" key="6">
    <source>
        <dbReference type="ARBA" id="ARBA00022475"/>
    </source>
</evidence>
<name>A0A7H9BNM7_9NEIS</name>
<keyword evidence="8 12" id="KW-0812">Transmembrane</keyword>
<dbReference type="GO" id="GO:0005886">
    <property type="term" value="C:plasma membrane"/>
    <property type="evidence" value="ECO:0007669"/>
    <property type="project" value="UniProtKB-SubCell"/>
</dbReference>
<keyword evidence="6 12" id="KW-1003">Cell membrane</keyword>
<dbReference type="GO" id="GO:0015886">
    <property type="term" value="P:heme transport"/>
    <property type="evidence" value="ECO:0007669"/>
    <property type="project" value="InterPro"/>
</dbReference>
<evidence type="ECO:0000256" key="3">
    <source>
        <dbReference type="ARBA" id="ARBA00008741"/>
    </source>
</evidence>
<dbReference type="InterPro" id="IPR052075">
    <property type="entry name" value="Heme_exporter_D"/>
</dbReference>
<evidence type="ECO:0000256" key="11">
    <source>
        <dbReference type="ARBA" id="ARBA00023136"/>
    </source>
</evidence>
<keyword evidence="7 12" id="KW-0997">Cell inner membrane</keyword>